<organism evidence="2 3">
    <name type="scientific">Bacillus velezensis</name>
    <dbReference type="NCBI Taxonomy" id="492670"/>
    <lineage>
        <taxon>Bacteria</taxon>
        <taxon>Bacillati</taxon>
        <taxon>Bacillota</taxon>
        <taxon>Bacilli</taxon>
        <taxon>Bacillales</taxon>
        <taxon>Bacillaceae</taxon>
        <taxon>Bacillus</taxon>
        <taxon>Bacillus amyloliquefaciens group</taxon>
    </lineage>
</organism>
<evidence type="ECO:0000313" key="3">
    <source>
        <dbReference type="Proteomes" id="UP000250069"/>
    </source>
</evidence>
<dbReference type="InterPro" id="IPR010982">
    <property type="entry name" value="Lambda_DNA-bd_dom_sf"/>
</dbReference>
<name>A0ABC8DFV0_BACVE</name>
<dbReference type="Proteomes" id="UP000250069">
    <property type="component" value="Plasmid pdsyz"/>
</dbReference>
<dbReference type="PROSITE" id="PS50943">
    <property type="entry name" value="HTH_CROC1"/>
    <property type="match status" value="1"/>
</dbReference>
<dbReference type="Pfam" id="PF01381">
    <property type="entry name" value="HTH_3"/>
    <property type="match status" value="1"/>
</dbReference>
<geneLocation type="plasmid" evidence="3">
    <name>pdsyz</name>
</geneLocation>
<dbReference type="RefSeq" id="WP_073982110.1">
    <property type="nucleotide sequence ID" value="NZ_CP026611.1"/>
</dbReference>
<dbReference type="GeneID" id="75095924"/>
<sequence length="166" mass="18968">MNKDNKKEKKPIPNLAKYLYDRRKTLGLTAKEVANDAGLSKSYISQLESGKRTQPSPAILNKLAKTLSIPNEEKLELLQLIASAKESSPKKELHSFDITGLSEKEIEFIQRQISLLKESSEQLKILQPVDLTGLMEEDIGDIEKYIRLLKIRRKYEALQTKKEQSE</sequence>
<evidence type="ECO:0000313" key="2">
    <source>
        <dbReference type="EMBL" id="AWX74617.1"/>
    </source>
</evidence>
<dbReference type="Gene3D" id="1.10.260.40">
    <property type="entry name" value="lambda repressor-like DNA-binding domains"/>
    <property type="match status" value="1"/>
</dbReference>
<keyword evidence="2" id="KW-0614">Plasmid</keyword>
<dbReference type="InterPro" id="IPR001387">
    <property type="entry name" value="Cro/C1-type_HTH"/>
</dbReference>
<dbReference type="SMART" id="SM00530">
    <property type="entry name" value="HTH_XRE"/>
    <property type="match status" value="1"/>
</dbReference>
<proteinExistence type="predicted"/>
<protein>
    <submittedName>
        <fullName evidence="2">XRE family transcriptional regulator</fullName>
    </submittedName>
</protein>
<dbReference type="PANTHER" id="PTHR35010">
    <property type="entry name" value="BLL4672 PROTEIN-RELATED"/>
    <property type="match status" value="1"/>
</dbReference>
<feature type="domain" description="HTH cro/C1-type" evidence="1">
    <location>
        <begin position="19"/>
        <end position="75"/>
    </location>
</feature>
<dbReference type="SUPFAM" id="SSF47413">
    <property type="entry name" value="lambda repressor-like DNA-binding domains"/>
    <property type="match status" value="1"/>
</dbReference>
<dbReference type="CDD" id="cd00093">
    <property type="entry name" value="HTH_XRE"/>
    <property type="match status" value="1"/>
</dbReference>
<evidence type="ECO:0000259" key="1">
    <source>
        <dbReference type="PROSITE" id="PS50943"/>
    </source>
</evidence>
<accession>A0ABC8DFV0</accession>
<reference evidence="2 3" key="1">
    <citation type="submission" date="2018-06" db="EMBL/GenBank/DDBJ databases">
        <title>Complete Genome Sequence of Bacillus velezensis DSYZ, a Plant Growth-Promoting Rhizobacterium with Antifungal Activity.</title>
        <authorList>
            <person name="Du B."/>
            <person name="Ding Y."/>
            <person name="Liu K."/>
            <person name="Yao L."/>
            <person name="Wang C."/>
            <person name="Li H."/>
            <person name="Liu H."/>
        </authorList>
    </citation>
    <scope>NUCLEOTIDE SEQUENCE [LARGE SCALE GENOMIC DNA]</scope>
    <source>
        <strain evidence="2 3">DSYZ</strain>
        <plasmid evidence="3">pdsyz</plasmid>
    </source>
</reference>
<gene>
    <name evidence="2" type="ORF">BVDSYZ_21475</name>
</gene>
<dbReference type="AlphaFoldDB" id="A0ABC8DFV0"/>
<dbReference type="EMBL" id="CP030151">
    <property type="protein sequence ID" value="AWX74617.1"/>
    <property type="molecule type" value="Genomic_DNA"/>
</dbReference>